<comment type="caution">
    <text evidence="2">The sequence shown here is derived from an EMBL/GenBank/DDBJ whole genome shotgun (WGS) entry which is preliminary data.</text>
</comment>
<dbReference type="EMBL" id="NEKC01000003">
    <property type="protein sequence ID" value="OTA29864.1"/>
    <property type="molecule type" value="Genomic_DNA"/>
</dbReference>
<dbReference type="Proteomes" id="UP000243540">
    <property type="component" value="Unassembled WGS sequence"/>
</dbReference>
<accession>A0A1Y2SXF5</accession>
<feature type="compositionally biased region" description="Polar residues" evidence="1">
    <location>
        <begin position="91"/>
        <end position="110"/>
    </location>
</feature>
<evidence type="ECO:0000256" key="1">
    <source>
        <dbReference type="SAM" id="MobiDB-lite"/>
    </source>
</evidence>
<gene>
    <name evidence="2" type="ORF">B9T39_01940</name>
</gene>
<dbReference type="AlphaFoldDB" id="A0A1Y2SXF5"/>
<reference evidence="2 3" key="1">
    <citation type="submission" date="2017-04" db="EMBL/GenBank/DDBJ databases">
        <title>Draft genome sequences of Alloscardovia macacae UMA81211 and UMA81212 isolated from the feces of a rhesus macaque (Macaca mulatta).</title>
        <authorList>
            <person name="Albert K."/>
            <person name="Sela D.A."/>
        </authorList>
    </citation>
    <scope>NUCLEOTIDE SEQUENCE [LARGE SCALE GENOMIC DNA]</scope>
    <source>
        <strain evidence="2 3">UMA81212</strain>
    </source>
</reference>
<organism evidence="2 3">
    <name type="scientific">Alloscardovia macacae</name>
    <dbReference type="NCBI Taxonomy" id="1160091"/>
    <lineage>
        <taxon>Bacteria</taxon>
        <taxon>Bacillati</taxon>
        <taxon>Actinomycetota</taxon>
        <taxon>Actinomycetes</taxon>
        <taxon>Bifidobacteriales</taxon>
        <taxon>Bifidobacteriaceae</taxon>
        <taxon>Alloscardovia</taxon>
    </lineage>
</organism>
<feature type="region of interest" description="Disordered" evidence="1">
    <location>
        <begin position="88"/>
        <end position="129"/>
    </location>
</feature>
<dbReference type="RefSeq" id="WP_086106150.1">
    <property type="nucleotide sequence ID" value="NZ_NEKB01000009.1"/>
</dbReference>
<proteinExistence type="predicted"/>
<sequence>MARKKTDPDFIGTIMKKEEDALNIKREHLIKVYEALSDLRNAADALRDAASAFVESGSGTRAELTKNLDMEKWESTIAFPVAKRAKHASTDAESLDSSSTFTQEDTAGQNEENDSSTTEEKLVYPYTTL</sequence>
<evidence type="ECO:0000313" key="2">
    <source>
        <dbReference type="EMBL" id="OTA29864.1"/>
    </source>
</evidence>
<name>A0A1Y2SXF5_9BIFI</name>
<evidence type="ECO:0000313" key="3">
    <source>
        <dbReference type="Proteomes" id="UP000243540"/>
    </source>
</evidence>
<protein>
    <submittedName>
        <fullName evidence="2">Uncharacterized protein</fullName>
    </submittedName>
</protein>